<dbReference type="SUPFAM" id="SSF53720">
    <property type="entry name" value="ALDH-like"/>
    <property type="match status" value="1"/>
</dbReference>
<dbReference type="InterPro" id="IPR015590">
    <property type="entry name" value="Aldehyde_DH_dom"/>
</dbReference>
<evidence type="ECO:0000313" key="3">
    <source>
        <dbReference type="EMBL" id="GGS48216.1"/>
    </source>
</evidence>
<evidence type="ECO:0000313" key="4">
    <source>
        <dbReference type="Proteomes" id="UP000660680"/>
    </source>
</evidence>
<dbReference type="PANTHER" id="PTHR43353:SF3">
    <property type="entry name" value="ALDEHYDE DEHYDROGENASE-RELATED"/>
    <property type="match status" value="1"/>
</dbReference>
<comment type="caution">
    <text evidence="3">The sequence shown here is derived from an EMBL/GenBank/DDBJ whole genome shotgun (WGS) entry which is preliminary data.</text>
</comment>
<dbReference type="InterPro" id="IPR016162">
    <property type="entry name" value="Ald_DH_N"/>
</dbReference>
<keyword evidence="4" id="KW-1185">Reference proteome</keyword>
<evidence type="ECO:0000259" key="2">
    <source>
        <dbReference type="Pfam" id="PF00171"/>
    </source>
</evidence>
<dbReference type="CDD" id="cd07129">
    <property type="entry name" value="ALDH_KGSADH"/>
    <property type="match status" value="1"/>
</dbReference>
<organism evidence="3 4">
    <name type="scientific">Actinokineospora fastidiosa</name>
    <dbReference type="NCBI Taxonomy" id="1816"/>
    <lineage>
        <taxon>Bacteria</taxon>
        <taxon>Bacillati</taxon>
        <taxon>Actinomycetota</taxon>
        <taxon>Actinomycetes</taxon>
        <taxon>Pseudonocardiales</taxon>
        <taxon>Pseudonocardiaceae</taxon>
        <taxon>Actinokineospora</taxon>
    </lineage>
</organism>
<sequence length="448" mass="46804">MDPVERGRMLLAVADALDNARGELVPLADAETSLGEGRLVGELARASGQFRLFADVLREGSYLRATIDHADPTTTPPRPDLRSVLEPVGPVAVFAASNFPFAFGVVGGDTASALAAGCPVVVKAHPGHPELSRRLAEVVHSVLEPGVFAMVEGLDAGRALVTHPDIRAVGFTGSVTGGRALFDLASGRPDPIPFHGELGSVNPVVVTRAAAAARPREIADGLVASFTLGVGQFCTKPGIVLIPAGSGLETVIADRLAGGGRMLTPAIAEGFHQGVRRRADRIIAGRQQDGPDAEPVLFLADVDFLAARPEATEEVFGPACLLVHYTDDDLPRAVAALPGSLTATVHAEPADIAALAPVVAALRERAGRLVWNGWPTGVAVSWAQHHGGPWPATTSAAHTSVGAHAIARWLRPVCYQDCPPAVLPRALREDNPLGLPRRVDGAWTDLEC</sequence>
<dbReference type="AlphaFoldDB" id="A0A918GN71"/>
<dbReference type="Proteomes" id="UP000660680">
    <property type="component" value="Unassembled WGS sequence"/>
</dbReference>
<feature type="domain" description="Aldehyde dehydrogenase" evidence="2">
    <location>
        <begin position="1"/>
        <end position="243"/>
    </location>
</feature>
<dbReference type="InterPro" id="IPR016161">
    <property type="entry name" value="Ald_DH/histidinol_DH"/>
</dbReference>
<dbReference type="GO" id="GO:0016620">
    <property type="term" value="F:oxidoreductase activity, acting on the aldehyde or oxo group of donors, NAD or NADP as acceptor"/>
    <property type="evidence" value="ECO:0007669"/>
    <property type="project" value="InterPro"/>
</dbReference>
<dbReference type="InterPro" id="IPR050740">
    <property type="entry name" value="Aldehyde_DH_Superfamily"/>
</dbReference>
<dbReference type="InterPro" id="IPR016163">
    <property type="entry name" value="Ald_DH_C"/>
</dbReference>
<evidence type="ECO:0000256" key="1">
    <source>
        <dbReference type="ARBA" id="ARBA00023002"/>
    </source>
</evidence>
<name>A0A918GN71_9PSEU</name>
<proteinExistence type="predicted"/>
<dbReference type="PANTHER" id="PTHR43353">
    <property type="entry name" value="SUCCINATE-SEMIALDEHYDE DEHYDROGENASE, MITOCHONDRIAL"/>
    <property type="match status" value="1"/>
</dbReference>
<dbReference type="Pfam" id="PF00171">
    <property type="entry name" value="Aldedh"/>
    <property type="match status" value="1"/>
</dbReference>
<keyword evidence="1" id="KW-0560">Oxidoreductase</keyword>
<dbReference type="EMBL" id="BMRB01000004">
    <property type="protein sequence ID" value="GGS48216.1"/>
    <property type="molecule type" value="Genomic_DNA"/>
</dbReference>
<dbReference type="InterPro" id="IPR044151">
    <property type="entry name" value="ALDH_KGSADH"/>
</dbReference>
<accession>A0A918GN71</accession>
<gene>
    <name evidence="3" type="ORF">GCM10010171_49320</name>
</gene>
<dbReference type="Gene3D" id="3.40.309.10">
    <property type="entry name" value="Aldehyde Dehydrogenase, Chain A, domain 2"/>
    <property type="match status" value="1"/>
</dbReference>
<reference evidence="3" key="1">
    <citation type="journal article" date="2014" name="Int. J. Syst. Evol. Microbiol.">
        <title>Complete genome sequence of Corynebacterium casei LMG S-19264T (=DSM 44701T), isolated from a smear-ripened cheese.</title>
        <authorList>
            <consortium name="US DOE Joint Genome Institute (JGI-PGF)"/>
            <person name="Walter F."/>
            <person name="Albersmeier A."/>
            <person name="Kalinowski J."/>
            <person name="Ruckert C."/>
        </authorList>
    </citation>
    <scope>NUCLEOTIDE SEQUENCE</scope>
    <source>
        <strain evidence="3">JCM 3276</strain>
    </source>
</reference>
<dbReference type="Gene3D" id="3.40.605.10">
    <property type="entry name" value="Aldehyde Dehydrogenase, Chain A, domain 1"/>
    <property type="match status" value="1"/>
</dbReference>
<reference evidence="3" key="2">
    <citation type="submission" date="2020-09" db="EMBL/GenBank/DDBJ databases">
        <authorList>
            <person name="Sun Q."/>
            <person name="Ohkuma M."/>
        </authorList>
    </citation>
    <scope>NUCLEOTIDE SEQUENCE</scope>
    <source>
        <strain evidence="3">JCM 3276</strain>
    </source>
</reference>
<protein>
    <submittedName>
        <fullName evidence="3">Aldehyde dehydrogenase</fullName>
    </submittedName>
</protein>